<evidence type="ECO:0000313" key="2">
    <source>
        <dbReference type="EMBL" id="GFM34865.1"/>
    </source>
</evidence>
<dbReference type="GO" id="GO:0005737">
    <property type="term" value="C:cytoplasm"/>
    <property type="evidence" value="ECO:0007669"/>
    <property type="project" value="TreeGrafter"/>
</dbReference>
<dbReference type="Gene3D" id="3.60.21.10">
    <property type="match status" value="1"/>
</dbReference>
<dbReference type="GO" id="GO:0110154">
    <property type="term" value="P:RNA decapping"/>
    <property type="evidence" value="ECO:0007669"/>
    <property type="project" value="TreeGrafter"/>
</dbReference>
<proteinExistence type="predicted"/>
<evidence type="ECO:0000313" key="3">
    <source>
        <dbReference type="Proteomes" id="UP000503840"/>
    </source>
</evidence>
<dbReference type="PRINTS" id="PR00114">
    <property type="entry name" value="STPHPHTASE"/>
</dbReference>
<dbReference type="SUPFAM" id="SSF56300">
    <property type="entry name" value="Metallo-dependent phosphatases"/>
    <property type="match status" value="1"/>
</dbReference>
<dbReference type="InterPro" id="IPR050126">
    <property type="entry name" value="Ap4A_hydrolase"/>
</dbReference>
<accession>A0A7J0BNX8</accession>
<evidence type="ECO:0000259" key="1">
    <source>
        <dbReference type="Pfam" id="PF00149"/>
    </source>
</evidence>
<name>A0A7J0BNX8_9BACT</name>
<dbReference type="Proteomes" id="UP000503840">
    <property type="component" value="Unassembled WGS sequence"/>
</dbReference>
<dbReference type="PANTHER" id="PTHR42850:SF4">
    <property type="entry name" value="ZINC-DEPENDENT ENDOPOLYPHOSPHATASE"/>
    <property type="match status" value="1"/>
</dbReference>
<dbReference type="Pfam" id="PF00149">
    <property type="entry name" value="Metallophos"/>
    <property type="match status" value="1"/>
</dbReference>
<organism evidence="2 3">
    <name type="scientific">Desulfovibrio subterraneus</name>
    <dbReference type="NCBI Taxonomy" id="2718620"/>
    <lineage>
        <taxon>Bacteria</taxon>
        <taxon>Pseudomonadati</taxon>
        <taxon>Thermodesulfobacteriota</taxon>
        <taxon>Desulfovibrionia</taxon>
        <taxon>Desulfovibrionales</taxon>
        <taxon>Desulfovibrionaceae</taxon>
        <taxon>Desulfovibrio</taxon>
    </lineage>
</organism>
<reference evidence="2 3" key="1">
    <citation type="submission" date="2020-05" db="EMBL/GenBank/DDBJ databases">
        <title>Draft genome sequence of Desulfovibrio sp. strain HN2T.</title>
        <authorList>
            <person name="Ueno A."/>
            <person name="Tamazawa S."/>
            <person name="Tamamura S."/>
            <person name="Murakami T."/>
            <person name="Kiyama T."/>
            <person name="Inomata H."/>
            <person name="Amano Y."/>
            <person name="Miyakawa K."/>
            <person name="Tamaki H."/>
            <person name="Naganuma T."/>
            <person name="Kaneko K."/>
        </authorList>
    </citation>
    <scope>NUCLEOTIDE SEQUENCE [LARGE SCALE GENOMIC DNA]</scope>
    <source>
        <strain evidence="2 3">HN2</strain>
    </source>
</reference>
<feature type="domain" description="Calcineurin-like phosphoesterase" evidence="1">
    <location>
        <begin position="8"/>
        <end position="96"/>
    </location>
</feature>
<gene>
    <name evidence="2" type="ORF">DSM101010T_32300</name>
</gene>
<dbReference type="RefSeq" id="WP_174406514.1">
    <property type="nucleotide sequence ID" value="NZ_BLVO01000016.1"/>
</dbReference>
<comment type="caution">
    <text evidence="2">The sequence shown here is derived from an EMBL/GenBank/DDBJ whole genome shotgun (WGS) entry which is preliminary data.</text>
</comment>
<sequence length="235" mass="25892">MLNADQHIFAIGDIHGNREALERLLGRLPVRPQADLLVFMGDYINRGPDTCGVLDVLVKVREQYAHTVFLKGNHEHLLLEYAAYADVEMLRTLRGMGIEATLASYGASVRDLQGLAFMPQAHRDFLHSLSLSHSCPPYLFVHADTEEAELAALLAESGQPDPHEAVLVDKVLSSRRLVKEHEVAGSADAAPLVVFAHAPFEMPLVLPDRICIDTGSVHGNMLTALELPAMRFYHA</sequence>
<dbReference type="PANTHER" id="PTHR42850">
    <property type="entry name" value="METALLOPHOSPHOESTERASE"/>
    <property type="match status" value="1"/>
</dbReference>
<dbReference type="GO" id="GO:0016791">
    <property type="term" value="F:phosphatase activity"/>
    <property type="evidence" value="ECO:0007669"/>
    <property type="project" value="TreeGrafter"/>
</dbReference>
<dbReference type="InterPro" id="IPR029052">
    <property type="entry name" value="Metallo-depent_PP-like"/>
</dbReference>
<protein>
    <submittedName>
        <fullName evidence="2">Serine/threonine protein phosphatase</fullName>
    </submittedName>
</protein>
<dbReference type="GO" id="GO:0008803">
    <property type="term" value="F:bis(5'-nucleosyl)-tetraphosphatase (symmetrical) activity"/>
    <property type="evidence" value="ECO:0007669"/>
    <property type="project" value="TreeGrafter"/>
</dbReference>
<dbReference type="EMBL" id="BLVO01000016">
    <property type="protein sequence ID" value="GFM34865.1"/>
    <property type="molecule type" value="Genomic_DNA"/>
</dbReference>
<dbReference type="AlphaFoldDB" id="A0A7J0BNX8"/>
<dbReference type="InterPro" id="IPR004843">
    <property type="entry name" value="Calcineurin-like_PHP"/>
</dbReference>
<dbReference type="InterPro" id="IPR006186">
    <property type="entry name" value="Ser/Thr-sp_prot-phosphatase"/>
</dbReference>
<keyword evidence="3" id="KW-1185">Reference proteome</keyword>